<dbReference type="GO" id="GO:0009506">
    <property type="term" value="C:plasmodesma"/>
    <property type="evidence" value="ECO:0007669"/>
    <property type="project" value="TreeGrafter"/>
</dbReference>
<dbReference type="PANTHER" id="PTHR31415">
    <property type="entry name" value="OS05G0367900 PROTEIN"/>
    <property type="match status" value="1"/>
</dbReference>
<evidence type="ECO:0000256" key="4">
    <source>
        <dbReference type="ARBA" id="ARBA00023136"/>
    </source>
</evidence>
<sequence length="147" mass="16635">MLKEPPVRPTKLHFAICFTVLLFMGLIALICWLSLRPSRPEFQIHHFTIVGLGQADGFESTRIVFNVSVRNPNRRLRISYESLSASVYYGGERIGSTPSLYSFDQPPENTSYVHHVLTGGVMAGNYGQPWMEIVSDRAQGWWTSGWS</sequence>
<comment type="subcellular location">
    <subcellularLocation>
        <location evidence="1">Membrane</location>
        <topology evidence="1">Single-pass membrane protein</topology>
    </subcellularLocation>
</comment>
<dbReference type="GO" id="GO:0098542">
    <property type="term" value="P:defense response to other organism"/>
    <property type="evidence" value="ECO:0007669"/>
    <property type="project" value="InterPro"/>
</dbReference>
<dbReference type="PANTHER" id="PTHR31415:SF3">
    <property type="entry name" value="LATE EMBRYOGENESIS ABUNDANT (LEA) HYDROXYPROLINE-RICH GLYCOPROTEIN FAMILY"/>
    <property type="match status" value="1"/>
</dbReference>
<keyword evidence="2 5" id="KW-0812">Transmembrane</keyword>
<evidence type="ECO:0000256" key="3">
    <source>
        <dbReference type="ARBA" id="ARBA00022989"/>
    </source>
</evidence>
<dbReference type="AlphaFoldDB" id="A0AAV2FID0"/>
<keyword evidence="8" id="KW-1185">Reference proteome</keyword>
<evidence type="ECO:0000256" key="5">
    <source>
        <dbReference type="SAM" id="Phobius"/>
    </source>
</evidence>
<evidence type="ECO:0000313" key="8">
    <source>
        <dbReference type="Proteomes" id="UP001497516"/>
    </source>
</evidence>
<name>A0AAV2FID0_9ROSI</name>
<protein>
    <recommendedName>
        <fullName evidence="6">Late embryogenesis abundant protein LEA-2 subgroup domain-containing protein</fullName>
    </recommendedName>
</protein>
<evidence type="ECO:0000313" key="7">
    <source>
        <dbReference type="EMBL" id="CAL1397737.1"/>
    </source>
</evidence>
<keyword evidence="3 5" id="KW-1133">Transmembrane helix</keyword>
<organism evidence="7 8">
    <name type="scientific">Linum trigynum</name>
    <dbReference type="NCBI Taxonomy" id="586398"/>
    <lineage>
        <taxon>Eukaryota</taxon>
        <taxon>Viridiplantae</taxon>
        <taxon>Streptophyta</taxon>
        <taxon>Embryophyta</taxon>
        <taxon>Tracheophyta</taxon>
        <taxon>Spermatophyta</taxon>
        <taxon>Magnoliopsida</taxon>
        <taxon>eudicotyledons</taxon>
        <taxon>Gunneridae</taxon>
        <taxon>Pentapetalae</taxon>
        <taxon>rosids</taxon>
        <taxon>fabids</taxon>
        <taxon>Malpighiales</taxon>
        <taxon>Linaceae</taxon>
        <taxon>Linum</taxon>
    </lineage>
</organism>
<gene>
    <name evidence="7" type="ORF">LTRI10_LOCUS38010</name>
</gene>
<dbReference type="EMBL" id="OZ034819">
    <property type="protein sequence ID" value="CAL1397737.1"/>
    <property type="molecule type" value="Genomic_DNA"/>
</dbReference>
<accession>A0AAV2FID0</accession>
<dbReference type="InterPro" id="IPR044839">
    <property type="entry name" value="NDR1-like"/>
</dbReference>
<keyword evidence="4 5" id="KW-0472">Membrane</keyword>
<proteinExistence type="predicted"/>
<evidence type="ECO:0000256" key="2">
    <source>
        <dbReference type="ARBA" id="ARBA00022692"/>
    </source>
</evidence>
<evidence type="ECO:0000256" key="1">
    <source>
        <dbReference type="ARBA" id="ARBA00004167"/>
    </source>
</evidence>
<feature type="transmembrane region" description="Helical" evidence="5">
    <location>
        <begin position="12"/>
        <end position="35"/>
    </location>
</feature>
<reference evidence="7 8" key="1">
    <citation type="submission" date="2024-04" db="EMBL/GenBank/DDBJ databases">
        <authorList>
            <person name="Fracassetti M."/>
        </authorList>
    </citation>
    <scope>NUCLEOTIDE SEQUENCE [LARGE SCALE GENOMIC DNA]</scope>
</reference>
<feature type="domain" description="Late embryogenesis abundant protein LEA-2 subgroup" evidence="6">
    <location>
        <begin position="67"/>
        <end position="114"/>
    </location>
</feature>
<evidence type="ECO:0000259" key="6">
    <source>
        <dbReference type="Pfam" id="PF03168"/>
    </source>
</evidence>
<dbReference type="Proteomes" id="UP001497516">
    <property type="component" value="Chromosome 6"/>
</dbReference>
<dbReference type="Pfam" id="PF03168">
    <property type="entry name" value="LEA_2"/>
    <property type="match status" value="1"/>
</dbReference>
<dbReference type="InterPro" id="IPR004864">
    <property type="entry name" value="LEA_2"/>
</dbReference>
<dbReference type="GO" id="GO:0005886">
    <property type="term" value="C:plasma membrane"/>
    <property type="evidence" value="ECO:0007669"/>
    <property type="project" value="TreeGrafter"/>
</dbReference>
<dbReference type="SUPFAM" id="SSF117070">
    <property type="entry name" value="LEA14-like"/>
    <property type="match status" value="1"/>
</dbReference>